<feature type="transmembrane region" description="Helical" evidence="16">
    <location>
        <begin position="406"/>
        <end position="426"/>
    </location>
</feature>
<accession>A0A4R6T3P6</accession>
<evidence type="ECO:0000256" key="11">
    <source>
        <dbReference type="ARBA" id="ARBA00022998"/>
    </source>
</evidence>
<evidence type="ECO:0000256" key="8">
    <source>
        <dbReference type="ARBA" id="ARBA00022840"/>
    </source>
</evidence>
<dbReference type="SMART" id="SM00044">
    <property type="entry name" value="CYCc"/>
    <property type="match status" value="1"/>
</dbReference>
<evidence type="ECO:0000256" key="4">
    <source>
        <dbReference type="ARBA" id="ARBA00012201"/>
    </source>
</evidence>
<evidence type="ECO:0000256" key="9">
    <source>
        <dbReference type="ARBA" id="ARBA00022842"/>
    </source>
</evidence>
<keyword evidence="6" id="KW-0479">Metal-binding</keyword>
<dbReference type="EMBL" id="SNYF01000007">
    <property type="protein sequence ID" value="TDQ16636.1"/>
    <property type="molecule type" value="Genomic_DNA"/>
</dbReference>
<feature type="repeat" description="TPR" evidence="14">
    <location>
        <begin position="129"/>
        <end position="162"/>
    </location>
</feature>
<dbReference type="GO" id="GO:0004016">
    <property type="term" value="F:adenylate cyclase activity"/>
    <property type="evidence" value="ECO:0007669"/>
    <property type="project" value="UniProtKB-EC"/>
</dbReference>
<protein>
    <recommendedName>
        <fullName evidence="4">adenylate cyclase</fullName>
        <ecNumber evidence="4">4.6.1.1</ecNumber>
    </recommendedName>
</protein>
<keyword evidence="7" id="KW-0547">Nucleotide-binding</keyword>
<dbReference type="GO" id="GO:0005524">
    <property type="term" value="F:ATP binding"/>
    <property type="evidence" value="ECO:0007669"/>
    <property type="project" value="UniProtKB-KW"/>
</dbReference>
<evidence type="ECO:0000313" key="18">
    <source>
        <dbReference type="EMBL" id="TDQ16636.1"/>
    </source>
</evidence>
<dbReference type="GO" id="GO:0046872">
    <property type="term" value="F:metal ion binding"/>
    <property type="evidence" value="ECO:0007669"/>
    <property type="project" value="UniProtKB-KW"/>
</dbReference>
<organism evidence="18 19">
    <name type="scientific">Algoriphagus boseongensis</name>
    <dbReference type="NCBI Taxonomy" id="1442587"/>
    <lineage>
        <taxon>Bacteria</taxon>
        <taxon>Pseudomonadati</taxon>
        <taxon>Bacteroidota</taxon>
        <taxon>Cytophagia</taxon>
        <taxon>Cytophagales</taxon>
        <taxon>Cyclobacteriaceae</taxon>
        <taxon>Algoriphagus</taxon>
    </lineage>
</organism>
<evidence type="ECO:0000256" key="15">
    <source>
        <dbReference type="RuleBase" id="RU000405"/>
    </source>
</evidence>
<dbReference type="InterPro" id="IPR029787">
    <property type="entry name" value="Nucleotide_cyclase"/>
</dbReference>
<keyword evidence="12 16" id="KW-0472">Membrane</keyword>
<evidence type="ECO:0000256" key="6">
    <source>
        <dbReference type="ARBA" id="ARBA00022723"/>
    </source>
</evidence>
<dbReference type="Proteomes" id="UP000294535">
    <property type="component" value="Unassembled WGS sequence"/>
</dbReference>
<dbReference type="SUPFAM" id="SSF55073">
    <property type="entry name" value="Nucleotide cyclase"/>
    <property type="match status" value="1"/>
</dbReference>
<evidence type="ECO:0000259" key="17">
    <source>
        <dbReference type="PROSITE" id="PS50125"/>
    </source>
</evidence>
<keyword evidence="10 16" id="KW-1133">Transmembrane helix</keyword>
<evidence type="ECO:0000256" key="3">
    <source>
        <dbReference type="ARBA" id="ARBA00004141"/>
    </source>
</evidence>
<dbReference type="Pfam" id="PF13181">
    <property type="entry name" value="TPR_8"/>
    <property type="match status" value="3"/>
</dbReference>
<evidence type="ECO:0000256" key="7">
    <source>
        <dbReference type="ARBA" id="ARBA00022741"/>
    </source>
</evidence>
<dbReference type="SUPFAM" id="SSF48452">
    <property type="entry name" value="TPR-like"/>
    <property type="match status" value="2"/>
</dbReference>
<dbReference type="PANTHER" id="PTHR45627">
    <property type="entry name" value="ADENYLATE CYCLASE TYPE 1"/>
    <property type="match status" value="1"/>
</dbReference>
<dbReference type="InterPro" id="IPR001054">
    <property type="entry name" value="A/G_cyclase"/>
</dbReference>
<dbReference type="PROSITE" id="PS00452">
    <property type="entry name" value="GUANYLATE_CYCLASE_1"/>
    <property type="match status" value="1"/>
</dbReference>
<evidence type="ECO:0000256" key="2">
    <source>
        <dbReference type="ARBA" id="ARBA00001946"/>
    </source>
</evidence>
<keyword evidence="8" id="KW-0067">ATP-binding</keyword>
<evidence type="ECO:0000256" key="14">
    <source>
        <dbReference type="PROSITE-ProRule" id="PRU00339"/>
    </source>
</evidence>
<dbReference type="Gene3D" id="1.25.40.10">
    <property type="entry name" value="Tetratricopeptide repeat domain"/>
    <property type="match status" value="2"/>
</dbReference>
<dbReference type="PROSITE" id="PS50005">
    <property type="entry name" value="TPR"/>
    <property type="match status" value="1"/>
</dbReference>
<evidence type="ECO:0000256" key="16">
    <source>
        <dbReference type="SAM" id="Phobius"/>
    </source>
</evidence>
<dbReference type="Gene3D" id="6.10.250.780">
    <property type="match status" value="1"/>
</dbReference>
<dbReference type="GO" id="GO:0035556">
    <property type="term" value="P:intracellular signal transduction"/>
    <property type="evidence" value="ECO:0007669"/>
    <property type="project" value="InterPro"/>
</dbReference>
<comment type="caution">
    <text evidence="18">The sequence shown here is derived from an EMBL/GenBank/DDBJ whole genome shotgun (WGS) entry which is preliminary data.</text>
</comment>
<keyword evidence="19" id="KW-1185">Reference proteome</keyword>
<dbReference type="EC" id="4.6.1.1" evidence="4"/>
<comment type="catalytic activity">
    <reaction evidence="1">
        <text>ATP = 3',5'-cyclic AMP + diphosphate</text>
        <dbReference type="Rhea" id="RHEA:15389"/>
        <dbReference type="ChEBI" id="CHEBI:30616"/>
        <dbReference type="ChEBI" id="CHEBI:33019"/>
        <dbReference type="ChEBI" id="CHEBI:58165"/>
        <dbReference type="EC" id="4.6.1.1"/>
    </reaction>
</comment>
<keyword evidence="5 16" id="KW-0812">Transmembrane</keyword>
<dbReference type="AlphaFoldDB" id="A0A4R6T3P6"/>
<dbReference type="InterPro" id="IPR018297">
    <property type="entry name" value="A/G_cyclase_CS"/>
</dbReference>
<keyword evidence="9" id="KW-0460">Magnesium</keyword>
<evidence type="ECO:0000256" key="1">
    <source>
        <dbReference type="ARBA" id="ARBA00001593"/>
    </source>
</evidence>
<evidence type="ECO:0000313" key="19">
    <source>
        <dbReference type="Proteomes" id="UP000294535"/>
    </source>
</evidence>
<comment type="cofactor">
    <cofactor evidence="2">
        <name>Mg(2+)</name>
        <dbReference type="ChEBI" id="CHEBI:18420"/>
    </cofactor>
</comment>
<dbReference type="InterPro" id="IPR011990">
    <property type="entry name" value="TPR-like_helical_dom_sf"/>
</dbReference>
<keyword evidence="13 15" id="KW-0456">Lyase</keyword>
<dbReference type="PANTHER" id="PTHR45627:SF12">
    <property type="entry name" value="ADENYLATE CYCLASE TYPE 2"/>
    <property type="match status" value="1"/>
</dbReference>
<dbReference type="SMART" id="SM00028">
    <property type="entry name" value="TPR"/>
    <property type="match status" value="6"/>
</dbReference>
<evidence type="ECO:0000256" key="10">
    <source>
        <dbReference type="ARBA" id="ARBA00022989"/>
    </source>
</evidence>
<name>A0A4R6T3P6_9BACT</name>
<dbReference type="CDD" id="cd07302">
    <property type="entry name" value="CHD"/>
    <property type="match status" value="1"/>
</dbReference>
<gene>
    <name evidence="18" type="ORF">DFQ04_2758</name>
</gene>
<keyword evidence="11" id="KW-0115">cAMP biosynthesis</keyword>
<dbReference type="GO" id="GO:0006171">
    <property type="term" value="P:cAMP biosynthetic process"/>
    <property type="evidence" value="ECO:0007669"/>
    <property type="project" value="UniProtKB-KW"/>
</dbReference>
<dbReference type="InterPro" id="IPR019734">
    <property type="entry name" value="TPR_rpt"/>
</dbReference>
<proteinExistence type="inferred from homology"/>
<comment type="similarity">
    <text evidence="15">Belongs to the adenylyl cyclase class-4/guanylyl cyclase family.</text>
</comment>
<evidence type="ECO:0000256" key="5">
    <source>
        <dbReference type="ARBA" id="ARBA00022692"/>
    </source>
</evidence>
<dbReference type="Pfam" id="PF00211">
    <property type="entry name" value="Guanylate_cyc"/>
    <property type="match status" value="1"/>
</dbReference>
<evidence type="ECO:0000256" key="13">
    <source>
        <dbReference type="ARBA" id="ARBA00023239"/>
    </source>
</evidence>
<dbReference type="Gene3D" id="3.30.70.1230">
    <property type="entry name" value="Nucleotide cyclase"/>
    <property type="match status" value="1"/>
</dbReference>
<evidence type="ECO:0000256" key="12">
    <source>
        <dbReference type="ARBA" id="ARBA00023136"/>
    </source>
</evidence>
<feature type="domain" description="Guanylate cyclase" evidence="17">
    <location>
        <begin position="477"/>
        <end position="604"/>
    </location>
</feature>
<reference evidence="18 19" key="1">
    <citation type="submission" date="2019-03" db="EMBL/GenBank/DDBJ databases">
        <title>Genomic Encyclopedia of Type Strains, Phase III (KMG-III): the genomes of soil and plant-associated and newly described type strains.</title>
        <authorList>
            <person name="Whitman W."/>
        </authorList>
    </citation>
    <scope>NUCLEOTIDE SEQUENCE [LARGE SCALE GENOMIC DNA]</scope>
    <source>
        <strain evidence="18 19">CECT 8446</strain>
    </source>
</reference>
<dbReference type="PROSITE" id="PS50125">
    <property type="entry name" value="GUANYLATE_CYCLASE_2"/>
    <property type="match status" value="1"/>
</dbReference>
<comment type="subcellular location">
    <subcellularLocation>
        <location evidence="3">Membrane</location>
        <topology evidence="3">Multi-pass membrane protein</topology>
    </subcellularLocation>
</comment>
<keyword evidence="14" id="KW-0802">TPR repeat</keyword>
<dbReference type="GO" id="GO:0016020">
    <property type="term" value="C:membrane"/>
    <property type="evidence" value="ECO:0007669"/>
    <property type="project" value="UniProtKB-SubCell"/>
</dbReference>
<sequence length="649" mass="74346">MEAIAYFSLGLFIQIFSLFRSKEQKILYRFKNKTYPNVLISSQLNLKNLVFFFLYFSIFNLALAQSGEESGQIRFKADSLKQLYYSTGEKNLDYLNSLIEFEANPDSLLKYGEIYLEKALEGSLDNHIASANIMLGYAYKFKGDLSKALEYFFESLKYAQKSGSMRAQGRSYITIADTYSASENSQNASIYYRKSIEILEQESDSISLGSAIFNAGDEYLKMGKLDSALSFVERAQLIFEAINFEIGEAYCLGNLGMILAEYGDKLTSEKRINQAIEILEKYHEYYPISDYLNYMSNIYLDKRDRQTALGYAQRSLDLASKYGLKDQISEANLLLSVIYEQLNNPAKALEFYKKHIQYRDSVKNIQAVQEMANLRTDYEVSQKQAEVDLLESEATIATLRAKRQTMVLYGVVVVLLLVALLAIGAYRRFKFEKETNKIIEEEKNRSEELLLNILPEEIADELKLYGKVKAHRFNSATVLFTDFKSFSSMAEEISPEQLVESIDYYFKEFDVITDKYGLEKIKTIGDSYMCAGGLPTETERHAFDVVKAGKEMMDFIKKPKPEGIVQFEMRIGIHTGPIVAGIVGVKKWQYDIWGDTVNIASRMESNSEEGKINISGTTYEIIKDEFECEYRGSIEIKNRGIWEMYFLKG</sequence>